<dbReference type="AlphaFoldDB" id="A0A934UVD8"/>
<feature type="transmembrane region" description="Helical" evidence="2">
    <location>
        <begin position="1102"/>
        <end position="1124"/>
    </location>
</feature>
<evidence type="ECO:0000256" key="1">
    <source>
        <dbReference type="SAM" id="MobiDB-lite"/>
    </source>
</evidence>
<dbReference type="Proteomes" id="UP000618733">
    <property type="component" value="Unassembled WGS sequence"/>
</dbReference>
<keyword evidence="2" id="KW-0472">Membrane</keyword>
<reference evidence="4" key="1">
    <citation type="submission" date="2020-12" db="EMBL/GenBank/DDBJ databases">
        <title>Leucobacter sp. CAS2, isolated from Chromium sludge.</title>
        <authorList>
            <person name="Xu Z."/>
        </authorList>
    </citation>
    <scope>NUCLEOTIDE SEQUENCE</scope>
    <source>
        <strain evidence="4">CSA2</strain>
    </source>
</reference>
<proteinExistence type="predicted"/>
<protein>
    <submittedName>
        <fullName evidence="4">HtaA domain-containing protein</fullName>
    </submittedName>
</protein>
<dbReference type="Pfam" id="PF04213">
    <property type="entry name" value="HtaA"/>
    <property type="match status" value="2"/>
</dbReference>
<organism evidence="4 5">
    <name type="scientific">Leucobacter edaphi</name>
    <dbReference type="NCBI Taxonomy" id="2796472"/>
    <lineage>
        <taxon>Bacteria</taxon>
        <taxon>Bacillati</taxon>
        <taxon>Actinomycetota</taxon>
        <taxon>Actinomycetes</taxon>
        <taxon>Micrococcales</taxon>
        <taxon>Microbacteriaceae</taxon>
        <taxon>Leucobacter</taxon>
    </lineage>
</organism>
<keyword evidence="2" id="KW-0812">Transmembrane</keyword>
<accession>A0A934UVD8</accession>
<evidence type="ECO:0000259" key="3">
    <source>
        <dbReference type="Pfam" id="PF04213"/>
    </source>
</evidence>
<comment type="caution">
    <text evidence="4">The sequence shown here is derived from an EMBL/GenBank/DDBJ whole genome shotgun (WGS) entry which is preliminary data.</text>
</comment>
<feature type="compositionally biased region" description="Pro residues" evidence="1">
    <location>
        <begin position="782"/>
        <end position="797"/>
    </location>
</feature>
<name>A0A934UVD8_9MICO</name>
<gene>
    <name evidence="4" type="ORF">JD292_00005</name>
</gene>
<evidence type="ECO:0000313" key="4">
    <source>
        <dbReference type="EMBL" id="MBK0420469.1"/>
    </source>
</evidence>
<sequence length="1130" mass="117199">MTDKTFGNLDPRYASSVAKDRIVLGADGSFEARLTVTAAKATPGSYGVFAFAAGGPKDASQEIELRLNYQAERPQVWAPKLAVSTVDGKALASGATVYEGDEIVVRGSGFDPEAHPLPQGSRPPVTVGDPTGNYVVFGNFATEWKPSSGAPSDSRSVASQKWAMTDKTFGNLDPRYASSVAKDRIVLGADGSFEARLTVTAAKATPGSYGVFAFAAGGPKDASQEIELRLNYQAERGSPSVTVDKLNASTAGIEATISGQGLTREAAPNGVYVAIVEAGAAIMNGREPEVQAVAWITADKITDGAFTTQLLAPAAKLDREKKYEVLVWKAHGPATAQSTVLRKELQLTPANWDAVFGPSTSRVYIDPKVTKASASGVEISADIARIKLGSADAGIYYALIEKGTEDKISPQNMGLDANLVNKGEIVDGAVSVKLSGAATKLDRKKNYEVLVWRAHNMPTAQTILGRADVQISEAQWDQVFGPEVTPEGKALVNAATPAGLSINAELSGFRPEKYGAGVQLGVIEAGTAATVAESAVLGRTAVESFPDTGSLKKSFSIPAAQLDRAKKYQVLVWKAGAKPGSAANILVLPLAISASHWDSVFPAVVETTEGSFSWGVRKAFRNYVTGPIARGKITVQKPATGTDVYTFPQTTGGTWNAKTHTGTVQFAGLVNFKGHLGPEGYALNLDLANPVLEITSARSALLKAPENQTKRLITIATLDLTKAKKTALSGGAVRFENAPVKLTRAGADEYFDEYLTVDSAMDPASFTVGAAANVKPVTPPIRPVVTPPAPKPKPKPVPVRSTGGQQAGSLTWGISSGFASYTTGRIAKGSISSSGVGGGPGGYIYPQSSSTWNATTQTGTVQYSGVVTFSGHKGLMSESFANPVIRITSSTSGSLTAGGRTFGLNLAAGSKSTGPKGEVTWSGVPLSGGISGGGAGGGGAFGADPVTFTVGAANGAAFGSSSVGAEDTKRTPAKTPPATTGIRVITSAEKIVAGGEIEFEASRFEANERDVLVVLYSEPIVLDEAAGADANGVVRWIGTLPKDLPKGTHTITLQGSTNAGAIIEVVDAKKAKDTRAIEAATVDPLTPAQAAIREAEAQVPIWLYWAGAIGLLAIAATMSGLVIAQRRRAE</sequence>
<dbReference type="RefSeq" id="WP_200130696.1">
    <property type="nucleotide sequence ID" value="NZ_JAEHOI010000001.1"/>
</dbReference>
<dbReference type="EMBL" id="JAEHOI010000001">
    <property type="protein sequence ID" value="MBK0420469.1"/>
    <property type="molecule type" value="Genomic_DNA"/>
</dbReference>
<evidence type="ECO:0000256" key="2">
    <source>
        <dbReference type="SAM" id="Phobius"/>
    </source>
</evidence>
<feature type="domain" description="Htaa" evidence="3">
    <location>
        <begin position="808"/>
        <end position="897"/>
    </location>
</feature>
<feature type="region of interest" description="Disordered" evidence="1">
    <location>
        <begin position="782"/>
        <end position="806"/>
    </location>
</feature>
<keyword evidence="2" id="KW-1133">Transmembrane helix</keyword>
<dbReference type="InterPro" id="IPR007331">
    <property type="entry name" value="Htaa"/>
</dbReference>
<evidence type="ECO:0000313" key="5">
    <source>
        <dbReference type="Proteomes" id="UP000618733"/>
    </source>
</evidence>
<feature type="domain" description="Htaa" evidence="3">
    <location>
        <begin position="610"/>
        <end position="767"/>
    </location>
</feature>
<keyword evidence="5" id="KW-1185">Reference proteome</keyword>